<dbReference type="EMBL" id="FOXB01000020">
    <property type="protein sequence ID" value="SFP44996.1"/>
    <property type="molecule type" value="Genomic_DNA"/>
</dbReference>
<organism evidence="1 2">
    <name type="scientific">Hydrogenimonas thermophila</name>
    <dbReference type="NCBI Taxonomy" id="223786"/>
    <lineage>
        <taxon>Bacteria</taxon>
        <taxon>Pseudomonadati</taxon>
        <taxon>Campylobacterota</taxon>
        <taxon>Epsilonproteobacteria</taxon>
        <taxon>Campylobacterales</taxon>
        <taxon>Hydrogenimonadaceae</taxon>
        <taxon>Hydrogenimonas</taxon>
    </lineage>
</organism>
<keyword evidence="2" id="KW-1185">Reference proteome</keyword>
<evidence type="ECO:0000313" key="2">
    <source>
        <dbReference type="Proteomes" id="UP000199227"/>
    </source>
</evidence>
<accession>A0A1I5QGK5</accession>
<dbReference type="AlphaFoldDB" id="A0A1I5QGK5"/>
<gene>
    <name evidence="1" type="ORF">SAMN05216234_1201</name>
</gene>
<sequence length="184" mass="22534">MLRVKKEKFIINTKAKRWEDIEIDIKEDIKERLDKEQLSLCAYCERKLKEFHIDHFKKRDFFPDLTFDYENLFLSCNSDEHCARYKDLKAKLKKDDFKRLISPVEIDLEKVVYEDGVLASLDDNIDYTIESLNLNHSKLVELRKRIYQDFKRYVEVYKNYDERELSKMFCGFLDYFRYLKKEYA</sequence>
<protein>
    <submittedName>
        <fullName evidence="1">TIGR02646 family protein</fullName>
    </submittedName>
</protein>
<dbReference type="STRING" id="223786.SAMN05216234_1201"/>
<dbReference type="Gene3D" id="1.10.30.50">
    <property type="match status" value="1"/>
</dbReference>
<evidence type="ECO:0000313" key="1">
    <source>
        <dbReference type="EMBL" id="SFP44996.1"/>
    </source>
</evidence>
<dbReference type="NCBIfam" id="TIGR02646">
    <property type="entry name" value="retron system putative HNH endonuclease"/>
    <property type="match status" value="1"/>
</dbReference>
<dbReference type="RefSeq" id="WP_092912582.1">
    <property type="nucleotide sequence ID" value="NZ_CP136592.1"/>
</dbReference>
<dbReference type="OrthoDB" id="8617719at2"/>
<dbReference type="Proteomes" id="UP000199227">
    <property type="component" value="Unassembled WGS sequence"/>
</dbReference>
<proteinExistence type="predicted"/>
<reference evidence="1 2" key="1">
    <citation type="submission" date="2016-10" db="EMBL/GenBank/DDBJ databases">
        <authorList>
            <person name="de Groot N.N."/>
        </authorList>
    </citation>
    <scope>NUCLEOTIDE SEQUENCE [LARGE SCALE GENOMIC DNA]</scope>
    <source>
        <strain evidence="1 2">EP1-55-1</strain>
    </source>
</reference>
<dbReference type="InterPro" id="IPR013467">
    <property type="entry name" value="HNH78-like"/>
</dbReference>
<name>A0A1I5QGK5_9BACT</name>